<evidence type="ECO:0000256" key="1">
    <source>
        <dbReference type="SAM" id="MobiDB-lite"/>
    </source>
</evidence>
<name>A0A0R3WRN6_HYDTA</name>
<dbReference type="Proteomes" id="UP000274429">
    <property type="component" value="Unassembled WGS sequence"/>
</dbReference>
<feature type="compositionally biased region" description="Basic and acidic residues" evidence="1">
    <location>
        <begin position="28"/>
        <end position="66"/>
    </location>
</feature>
<evidence type="ECO:0000313" key="4">
    <source>
        <dbReference type="WBParaSite" id="TTAC_0000342601-mRNA-1"/>
    </source>
</evidence>
<feature type="region of interest" description="Disordered" evidence="1">
    <location>
        <begin position="79"/>
        <end position="106"/>
    </location>
</feature>
<keyword evidence="3" id="KW-1185">Reference proteome</keyword>
<proteinExistence type="predicted"/>
<accession>A0A0R3WRN6</accession>
<feature type="compositionally biased region" description="Polar residues" evidence="1">
    <location>
        <begin position="87"/>
        <end position="106"/>
    </location>
</feature>
<feature type="region of interest" description="Disordered" evidence="1">
    <location>
        <begin position="23"/>
        <end position="67"/>
    </location>
</feature>
<protein>
    <submittedName>
        <fullName evidence="4">Reverse transcriptase domain-containing protein</fullName>
    </submittedName>
</protein>
<dbReference type="AlphaFoldDB" id="A0A0R3WRN6"/>
<dbReference type="WBParaSite" id="TTAC_0000342601-mRNA-1">
    <property type="protein sequence ID" value="TTAC_0000342601-mRNA-1"/>
    <property type="gene ID" value="TTAC_0000342601"/>
</dbReference>
<dbReference type="EMBL" id="UYWX01002393">
    <property type="protein sequence ID" value="VDM22578.1"/>
    <property type="molecule type" value="Genomic_DNA"/>
</dbReference>
<reference evidence="4" key="1">
    <citation type="submission" date="2017-02" db="UniProtKB">
        <authorList>
            <consortium name="WormBaseParasite"/>
        </authorList>
    </citation>
    <scope>IDENTIFICATION</scope>
</reference>
<organism evidence="4">
    <name type="scientific">Hydatigena taeniaeformis</name>
    <name type="common">Feline tapeworm</name>
    <name type="synonym">Taenia taeniaeformis</name>
    <dbReference type="NCBI Taxonomy" id="6205"/>
    <lineage>
        <taxon>Eukaryota</taxon>
        <taxon>Metazoa</taxon>
        <taxon>Spiralia</taxon>
        <taxon>Lophotrochozoa</taxon>
        <taxon>Platyhelminthes</taxon>
        <taxon>Cestoda</taxon>
        <taxon>Eucestoda</taxon>
        <taxon>Cyclophyllidea</taxon>
        <taxon>Taeniidae</taxon>
        <taxon>Hydatigera</taxon>
    </lineage>
</organism>
<reference evidence="2 3" key="2">
    <citation type="submission" date="2018-11" db="EMBL/GenBank/DDBJ databases">
        <authorList>
            <consortium name="Pathogen Informatics"/>
        </authorList>
    </citation>
    <scope>NUCLEOTIDE SEQUENCE [LARGE SCALE GENOMIC DNA]</scope>
</reference>
<evidence type="ECO:0000313" key="3">
    <source>
        <dbReference type="Proteomes" id="UP000274429"/>
    </source>
</evidence>
<gene>
    <name evidence="2" type="ORF">TTAC_LOCUS3411</name>
</gene>
<evidence type="ECO:0000313" key="2">
    <source>
        <dbReference type="EMBL" id="VDM22578.1"/>
    </source>
</evidence>
<sequence length="106" mass="12092">MAEMSLVENLQRRIARAFDFAARGASDAVDRKEQSKLADGENRDRNSPRTTKHFDDPTEQSDKIEPQDYAFQIHMITIDKAPKWNRETQNTKASQRTGQAGRSAIQ</sequence>